<gene>
    <name evidence="1" type="ORF">NT02SARS_0446</name>
</gene>
<reference evidence="1 2" key="1">
    <citation type="journal article" date="2012" name="ISME J.">
        <title>Genomic insights to SAR86, an abundant and uncultivated marine bacterial lineage.</title>
        <authorList>
            <person name="Dupont C.L."/>
            <person name="Rusch D.B."/>
            <person name="Yooseph S."/>
            <person name="Lombardo M.J."/>
            <person name="Richter R.A."/>
            <person name="Valas R."/>
            <person name="Novotny M."/>
            <person name="Yee-Greenbaum J."/>
            <person name="Selengut J.D."/>
            <person name="Haft D.H."/>
            <person name="Halpern A.L."/>
            <person name="Lasken R.S."/>
            <person name="Nealson K."/>
            <person name="Friedman R."/>
            <person name="Venter J.C."/>
        </authorList>
    </citation>
    <scope>NUCLEOTIDE SEQUENCE [LARGE SCALE GENOMIC DNA]</scope>
</reference>
<dbReference type="HOGENOM" id="CLU_2496128_0_0_6"/>
<name>J4X5K8_9GAMM</name>
<evidence type="ECO:0000313" key="1">
    <source>
        <dbReference type="EMBL" id="EJP73995.1"/>
    </source>
</evidence>
<dbReference type="EMBL" id="JH611164">
    <property type="protein sequence ID" value="EJP73995.1"/>
    <property type="molecule type" value="Genomic_DNA"/>
</dbReference>
<protein>
    <submittedName>
        <fullName evidence="1">Uncharacterized protein</fullName>
    </submittedName>
</protein>
<proteinExistence type="predicted"/>
<dbReference type="AlphaFoldDB" id="J4X5K8"/>
<dbReference type="Proteomes" id="UP000010116">
    <property type="component" value="Unassembled WGS sequence"/>
</dbReference>
<accession>J4X5K8</accession>
<organism evidence="1 2">
    <name type="scientific">SAR86 cluster bacterium SAR86B</name>
    <dbReference type="NCBI Taxonomy" id="1123867"/>
    <lineage>
        <taxon>Bacteria</taxon>
        <taxon>Pseudomonadati</taxon>
        <taxon>Pseudomonadota</taxon>
        <taxon>Gammaproteobacteria</taxon>
        <taxon>SAR86 cluster</taxon>
    </lineage>
</organism>
<evidence type="ECO:0000313" key="2">
    <source>
        <dbReference type="Proteomes" id="UP000010116"/>
    </source>
</evidence>
<sequence>MRYGNSNGFEGKFFLDMSKEVEIGDIDPTCLSLDCPKPSVKLSKDTDTKFGASFTYNITKRNAVEFKVVPSDIFSTSFVLGYKFNF</sequence>